<proteinExistence type="predicted"/>
<dbReference type="GeneID" id="1444318"/>
<organism evidence="2 3">
    <name type="scientific">Pyrococcus horikoshii</name>
    <dbReference type="NCBI Taxonomy" id="53953"/>
    <lineage>
        <taxon>Archaea</taxon>
        <taxon>Methanobacteriati</taxon>
        <taxon>Methanobacteriota</taxon>
        <taxon>Thermococci</taxon>
        <taxon>Thermococcales</taxon>
        <taxon>Thermococcaceae</taxon>
        <taxon>Pyrococcus</taxon>
    </lineage>
</organism>
<dbReference type="EMBL" id="DUJN01000004">
    <property type="protein sequence ID" value="HII60993.1"/>
    <property type="molecule type" value="Genomic_DNA"/>
</dbReference>
<accession>A0A832W7K7</accession>
<feature type="transmembrane region" description="Helical" evidence="1">
    <location>
        <begin position="14"/>
        <end position="32"/>
    </location>
</feature>
<reference evidence="2" key="1">
    <citation type="journal article" date="2020" name="bioRxiv">
        <title>A rank-normalized archaeal taxonomy based on genome phylogeny resolves widespread incomplete and uneven classifications.</title>
        <authorList>
            <person name="Rinke C."/>
            <person name="Chuvochina M."/>
            <person name="Mussig A.J."/>
            <person name="Chaumeil P.-A."/>
            <person name="Waite D.W."/>
            <person name="Whitman W.B."/>
            <person name="Parks D.H."/>
            <person name="Hugenholtz P."/>
        </authorList>
    </citation>
    <scope>NUCLEOTIDE SEQUENCE</scope>
    <source>
        <strain evidence="2">UBA8834</strain>
    </source>
</reference>
<evidence type="ECO:0000313" key="2">
    <source>
        <dbReference type="EMBL" id="HII60993.1"/>
    </source>
</evidence>
<feature type="transmembrane region" description="Helical" evidence="1">
    <location>
        <begin position="47"/>
        <end position="71"/>
    </location>
</feature>
<dbReference type="RefSeq" id="WP_010884531.1">
    <property type="nucleotide sequence ID" value="NZ_DUJN01000004.1"/>
</dbReference>
<keyword evidence="1" id="KW-0472">Membrane</keyword>
<dbReference type="OMA" id="QNEATWI"/>
<protein>
    <submittedName>
        <fullName evidence="2">Uncharacterized protein</fullName>
    </submittedName>
</protein>
<evidence type="ECO:0000256" key="1">
    <source>
        <dbReference type="SAM" id="Phobius"/>
    </source>
</evidence>
<dbReference type="Proteomes" id="UP000617544">
    <property type="component" value="Unassembled WGS sequence"/>
</dbReference>
<dbReference type="AlphaFoldDB" id="A0A832W7K7"/>
<gene>
    <name evidence="2" type="ORF">HA331_04435</name>
</gene>
<keyword evidence="1" id="KW-1133">Transmembrane helix</keyword>
<keyword evidence="1" id="KW-0812">Transmembrane</keyword>
<feature type="transmembrane region" description="Helical" evidence="1">
    <location>
        <begin position="125"/>
        <end position="146"/>
    </location>
</feature>
<evidence type="ECO:0000313" key="3">
    <source>
        <dbReference type="Proteomes" id="UP000617544"/>
    </source>
</evidence>
<sequence length="371" mass="43267">MHGLIRALKEHEPLPSYILSLIISVEIVYIFLELGFFQNVDPEDIRYFLSALAQVEGTIIAIYITMMLVGVQLTLKEYSEVVLNVYRKNIEFWLVFISYAASIVLMLTLLQNAGNLNPSSLRLAYIWGTFNLIILPLFVYDSFILFNPKVLIDKFLKIYSITEGDTLWKIYRISSKSIQSQNVGATAYILRKIGEYMRNNFSNKIKTMAREIEEKRIEKSDLAEFESILAFIEGLTHILRSLALYTVDQFESGRISQNEATWILNMIEPIFRVIFADLVIFLYPLYFVPEIKKNLEHALSQCLLELELIIERLQEVPPEIKKEELRKFLNVLPYNFISSLERTGCDYLAERAKRLQEFAKDDEKYNDFIEI</sequence>
<comment type="caution">
    <text evidence="2">The sequence shown here is derived from an EMBL/GenBank/DDBJ whole genome shotgun (WGS) entry which is preliminary data.</text>
</comment>
<feature type="transmembrane region" description="Helical" evidence="1">
    <location>
        <begin position="92"/>
        <end position="113"/>
    </location>
</feature>
<name>A0A832W7K7_PYRHR</name>